<keyword evidence="2" id="KW-1185">Reference proteome</keyword>
<accession>A4A773</accession>
<protein>
    <submittedName>
        <fullName evidence="1">Uncharacterized protein</fullName>
    </submittedName>
</protein>
<dbReference type="OrthoDB" id="9959157at2"/>
<name>A4A773_9GAMM</name>
<reference evidence="1 2" key="1">
    <citation type="journal article" date="2007" name="Proc. Natl. Acad. Sci. U.S.A.">
        <title>Characterization of a marine gammaproteobacterium capable of aerobic anoxygenic photosynthesis.</title>
        <authorList>
            <person name="Fuchs B.M."/>
            <person name="Spring S."/>
            <person name="Teeling H."/>
            <person name="Quast C."/>
            <person name="Wulf J."/>
            <person name="Schattenhofer M."/>
            <person name="Yan S."/>
            <person name="Ferriera S."/>
            <person name="Johnson J."/>
            <person name="Glockner F.O."/>
            <person name="Amann R."/>
        </authorList>
    </citation>
    <scope>NUCLEOTIDE SEQUENCE [LARGE SCALE GENOMIC DNA]</scope>
    <source>
        <strain evidence="1">KT71</strain>
    </source>
</reference>
<gene>
    <name evidence="1" type="ORF">KT71_02807</name>
</gene>
<dbReference type="RefSeq" id="WP_023659874.1">
    <property type="nucleotide sequence ID" value="NZ_CM002299.1"/>
</dbReference>
<comment type="caution">
    <text evidence="1">The sequence shown here is derived from an EMBL/GenBank/DDBJ whole genome shotgun (WGS) entry which is preliminary data.</text>
</comment>
<dbReference type="EMBL" id="AAOA02000002">
    <property type="protein sequence ID" value="EAQ98142.2"/>
    <property type="molecule type" value="Genomic_DNA"/>
</dbReference>
<evidence type="ECO:0000313" key="2">
    <source>
        <dbReference type="Proteomes" id="UP000019205"/>
    </source>
</evidence>
<organism evidence="1 2">
    <name type="scientific">Congregibacter litoralis KT71</name>
    <dbReference type="NCBI Taxonomy" id="314285"/>
    <lineage>
        <taxon>Bacteria</taxon>
        <taxon>Pseudomonadati</taxon>
        <taxon>Pseudomonadota</taxon>
        <taxon>Gammaproteobacteria</taxon>
        <taxon>Cellvibrionales</taxon>
        <taxon>Halieaceae</taxon>
        <taxon>Congregibacter</taxon>
    </lineage>
</organism>
<sequence length="110" mass="12640">MKQPQANYGGASLGRQRFSRDYSLRFVLCLFAASLAAASARSQTEPYSYYGGEIETEAKNAAIEYCEYELLVEEQRCNRRANKSACIKEVHRECREKHEDPPEKDKPRDN</sequence>
<proteinExistence type="predicted"/>
<dbReference type="HOGENOM" id="CLU_2166672_0_0_6"/>
<dbReference type="AlphaFoldDB" id="A4A773"/>
<dbReference type="STRING" id="314285.KT71_02807"/>
<dbReference type="Proteomes" id="UP000019205">
    <property type="component" value="Chromosome"/>
</dbReference>
<reference evidence="1 2" key="2">
    <citation type="journal article" date="2009" name="PLoS ONE">
        <title>The photosynthetic apparatus and its regulation in the aerobic gammaproteobacterium Congregibacter litoralis gen. nov., sp. nov.</title>
        <authorList>
            <person name="Spring S."/>
            <person name="Lunsdorf H."/>
            <person name="Fuchs B.M."/>
            <person name="Tindall B.J."/>
        </authorList>
    </citation>
    <scope>NUCLEOTIDE SEQUENCE [LARGE SCALE GENOMIC DNA]</scope>
    <source>
        <strain evidence="1">KT71</strain>
    </source>
</reference>
<evidence type="ECO:0000313" key="1">
    <source>
        <dbReference type="EMBL" id="EAQ98142.2"/>
    </source>
</evidence>